<evidence type="ECO:0000313" key="1">
    <source>
        <dbReference type="EMBL" id="GFO31166.1"/>
    </source>
</evidence>
<evidence type="ECO:0000313" key="2">
    <source>
        <dbReference type="Proteomes" id="UP000735302"/>
    </source>
</evidence>
<proteinExistence type="predicted"/>
<organism evidence="1 2">
    <name type="scientific">Plakobranchus ocellatus</name>
    <dbReference type="NCBI Taxonomy" id="259542"/>
    <lineage>
        <taxon>Eukaryota</taxon>
        <taxon>Metazoa</taxon>
        <taxon>Spiralia</taxon>
        <taxon>Lophotrochozoa</taxon>
        <taxon>Mollusca</taxon>
        <taxon>Gastropoda</taxon>
        <taxon>Heterobranchia</taxon>
        <taxon>Euthyneura</taxon>
        <taxon>Panpulmonata</taxon>
        <taxon>Sacoglossa</taxon>
        <taxon>Placobranchoidea</taxon>
        <taxon>Plakobranchidae</taxon>
        <taxon>Plakobranchus</taxon>
    </lineage>
</organism>
<keyword evidence="2" id="KW-1185">Reference proteome</keyword>
<dbReference type="Proteomes" id="UP000735302">
    <property type="component" value="Unassembled WGS sequence"/>
</dbReference>
<gene>
    <name evidence="1" type="ORF">PoB_005767100</name>
</gene>
<reference evidence="1 2" key="1">
    <citation type="journal article" date="2021" name="Elife">
        <title>Chloroplast acquisition without the gene transfer in kleptoplastic sea slugs, Plakobranchus ocellatus.</title>
        <authorList>
            <person name="Maeda T."/>
            <person name="Takahashi S."/>
            <person name="Yoshida T."/>
            <person name="Shimamura S."/>
            <person name="Takaki Y."/>
            <person name="Nagai Y."/>
            <person name="Toyoda A."/>
            <person name="Suzuki Y."/>
            <person name="Arimoto A."/>
            <person name="Ishii H."/>
            <person name="Satoh N."/>
            <person name="Nishiyama T."/>
            <person name="Hasebe M."/>
            <person name="Maruyama T."/>
            <person name="Minagawa J."/>
            <person name="Obokata J."/>
            <person name="Shigenobu S."/>
        </authorList>
    </citation>
    <scope>NUCLEOTIDE SEQUENCE [LARGE SCALE GENOMIC DNA]</scope>
</reference>
<dbReference type="AlphaFoldDB" id="A0AAV4C7A5"/>
<name>A0AAV4C7A5_9GAST</name>
<accession>A0AAV4C7A5</accession>
<protein>
    <submittedName>
        <fullName evidence="1">Uncharacterized protein</fullName>
    </submittedName>
</protein>
<comment type="caution">
    <text evidence="1">The sequence shown here is derived from an EMBL/GenBank/DDBJ whole genome shotgun (WGS) entry which is preliminary data.</text>
</comment>
<sequence>MREVSRFCHTETITLCSGLRELEHRPIIMSRSLRRRHTTEYTALVSSPGASYSRHCSPARPQNCNLDLGYAVLILVQKPCQTQHTGLEDENIPSARVSQVC</sequence>
<dbReference type="EMBL" id="BLXT01006360">
    <property type="protein sequence ID" value="GFO31166.1"/>
    <property type="molecule type" value="Genomic_DNA"/>
</dbReference>